<evidence type="ECO:0000259" key="1">
    <source>
        <dbReference type="PROSITE" id="PS51462"/>
    </source>
</evidence>
<dbReference type="Pfam" id="PF00293">
    <property type="entry name" value="NUDIX"/>
    <property type="match status" value="1"/>
</dbReference>
<dbReference type="SUPFAM" id="SSF55811">
    <property type="entry name" value="Nudix"/>
    <property type="match status" value="1"/>
</dbReference>
<dbReference type="RefSeq" id="WP_258369628.1">
    <property type="nucleotide sequence ID" value="NZ_QKLZ01000017.1"/>
</dbReference>
<keyword evidence="3" id="KW-1185">Reference proteome</keyword>
<dbReference type="Proteomes" id="UP000250222">
    <property type="component" value="Unassembled WGS sequence"/>
</dbReference>
<dbReference type="InterPro" id="IPR000086">
    <property type="entry name" value="NUDIX_hydrolase_dom"/>
</dbReference>
<dbReference type="EMBL" id="UETB01000017">
    <property type="protein sequence ID" value="SSA46398.1"/>
    <property type="molecule type" value="Genomic_DNA"/>
</dbReference>
<accession>A0A2Y9ASW5</accession>
<protein>
    <submittedName>
        <fullName evidence="2">ADP-ribose pyrophosphatase YjhB, NUDIX family</fullName>
    </submittedName>
</protein>
<name>A0A2Y9ASW5_9MICO</name>
<gene>
    <name evidence="2" type="ORF">SAMN05216184_11720</name>
</gene>
<reference evidence="2 3" key="1">
    <citation type="submission" date="2016-10" db="EMBL/GenBank/DDBJ databases">
        <authorList>
            <person name="Cai Z."/>
        </authorList>
    </citation>
    <scope>NUCLEOTIDE SEQUENCE [LARGE SCALE GENOMIC DNA]</scope>
    <source>
        <strain evidence="2 3">CGMCC 1.10826</strain>
    </source>
</reference>
<feature type="domain" description="Nudix hydrolase" evidence="1">
    <location>
        <begin position="31"/>
        <end position="174"/>
    </location>
</feature>
<proteinExistence type="predicted"/>
<dbReference type="PROSITE" id="PS51462">
    <property type="entry name" value="NUDIX"/>
    <property type="match status" value="1"/>
</dbReference>
<organism evidence="2 3">
    <name type="scientific">Georgenia satyanarayanai</name>
    <dbReference type="NCBI Taxonomy" id="860221"/>
    <lineage>
        <taxon>Bacteria</taxon>
        <taxon>Bacillati</taxon>
        <taxon>Actinomycetota</taxon>
        <taxon>Actinomycetes</taxon>
        <taxon>Micrococcales</taxon>
        <taxon>Bogoriellaceae</taxon>
        <taxon>Georgenia</taxon>
    </lineage>
</organism>
<evidence type="ECO:0000313" key="2">
    <source>
        <dbReference type="EMBL" id="SSA46398.1"/>
    </source>
</evidence>
<dbReference type="InterPro" id="IPR015797">
    <property type="entry name" value="NUDIX_hydrolase-like_dom_sf"/>
</dbReference>
<evidence type="ECO:0000313" key="3">
    <source>
        <dbReference type="Proteomes" id="UP000250222"/>
    </source>
</evidence>
<dbReference type="Gene3D" id="3.90.79.10">
    <property type="entry name" value="Nucleoside Triphosphate Pyrophosphohydrolase"/>
    <property type="match status" value="1"/>
</dbReference>
<dbReference type="AlphaFoldDB" id="A0A2Y9ASW5"/>
<sequence>MADSLTPPDPRSPRRPGDGWVECRCGHRHWGRHGAAGLLLWRPLSGATGTRGPRDPHDYAVVLQHRALWSHHGGTWGLPGGAIDPGETDVEGALREAHEEAALPPSGMAVRASHRLVHPDWSYTTVVAEAVEEVEPRVSDPESIGMAWVDGAAVRDRPLLPAFADALPALRELLGRRLVLVVDGANTVGSRPDGWWRDRAAATARLRDELVAVATTGLPAERVGLPGHTWYPHVVLVTEGRGRGPGSIPAADGVGRVDVVDAPGEGDDEIAAQAGRHVREGADVVVVTADRELRGRVAASGARVAGPSLVLG</sequence>